<feature type="compositionally biased region" description="Basic and acidic residues" evidence="2">
    <location>
        <begin position="417"/>
        <end position="428"/>
    </location>
</feature>
<organism evidence="4 5">
    <name type="scientific">Heterodera trifolii</name>
    <dbReference type="NCBI Taxonomy" id="157864"/>
    <lineage>
        <taxon>Eukaryota</taxon>
        <taxon>Metazoa</taxon>
        <taxon>Ecdysozoa</taxon>
        <taxon>Nematoda</taxon>
        <taxon>Chromadorea</taxon>
        <taxon>Rhabditida</taxon>
        <taxon>Tylenchina</taxon>
        <taxon>Tylenchomorpha</taxon>
        <taxon>Tylenchoidea</taxon>
        <taxon>Heteroderidae</taxon>
        <taxon>Heteroderinae</taxon>
        <taxon>Heterodera</taxon>
    </lineage>
</organism>
<dbReference type="EMBL" id="JBICBT010000051">
    <property type="protein sequence ID" value="KAL3125074.1"/>
    <property type="molecule type" value="Genomic_DNA"/>
</dbReference>
<proteinExistence type="predicted"/>
<feature type="signal peptide" evidence="3">
    <location>
        <begin position="1"/>
        <end position="19"/>
    </location>
</feature>
<keyword evidence="3" id="KW-0732">Signal</keyword>
<evidence type="ECO:0000313" key="4">
    <source>
        <dbReference type="EMBL" id="KAL3125074.1"/>
    </source>
</evidence>
<feature type="compositionally biased region" description="Polar residues" evidence="2">
    <location>
        <begin position="944"/>
        <end position="966"/>
    </location>
</feature>
<dbReference type="AlphaFoldDB" id="A0ABD2MC47"/>
<feature type="region of interest" description="Disordered" evidence="2">
    <location>
        <begin position="388"/>
        <end position="428"/>
    </location>
</feature>
<name>A0ABD2MC47_9BILA</name>
<dbReference type="Proteomes" id="UP001620626">
    <property type="component" value="Unassembled WGS sequence"/>
</dbReference>
<feature type="chain" id="PRO_5044749396" evidence="3">
    <location>
        <begin position="20"/>
        <end position="1184"/>
    </location>
</feature>
<feature type="compositionally biased region" description="Basic and acidic residues" evidence="2">
    <location>
        <begin position="388"/>
        <end position="409"/>
    </location>
</feature>
<feature type="coiled-coil region" evidence="1">
    <location>
        <begin position="769"/>
        <end position="800"/>
    </location>
</feature>
<keyword evidence="5" id="KW-1185">Reference proteome</keyword>
<keyword evidence="1" id="KW-0175">Coiled coil</keyword>
<feature type="region of interest" description="Disordered" evidence="2">
    <location>
        <begin position="938"/>
        <end position="966"/>
    </location>
</feature>
<evidence type="ECO:0000256" key="3">
    <source>
        <dbReference type="SAM" id="SignalP"/>
    </source>
</evidence>
<gene>
    <name evidence="4" type="ORF">niasHT_000346</name>
</gene>
<evidence type="ECO:0000256" key="1">
    <source>
        <dbReference type="SAM" id="Coils"/>
    </source>
</evidence>
<protein>
    <submittedName>
        <fullName evidence="4">Uncharacterized protein</fullName>
    </submittedName>
</protein>
<comment type="caution">
    <text evidence="4">The sequence shown here is derived from an EMBL/GenBank/DDBJ whole genome shotgun (WGS) entry which is preliminary data.</text>
</comment>
<evidence type="ECO:0000256" key="2">
    <source>
        <dbReference type="SAM" id="MobiDB-lite"/>
    </source>
</evidence>
<evidence type="ECO:0000313" key="5">
    <source>
        <dbReference type="Proteomes" id="UP001620626"/>
    </source>
</evidence>
<feature type="compositionally biased region" description="Polar residues" evidence="2">
    <location>
        <begin position="893"/>
        <end position="909"/>
    </location>
</feature>
<feature type="region of interest" description="Disordered" evidence="2">
    <location>
        <begin position="890"/>
        <end position="924"/>
    </location>
</feature>
<reference evidence="4 5" key="1">
    <citation type="submission" date="2024-10" db="EMBL/GenBank/DDBJ databases">
        <authorList>
            <person name="Kim D."/>
        </authorList>
    </citation>
    <scope>NUCLEOTIDE SEQUENCE [LARGE SCALE GENOMIC DNA]</scope>
    <source>
        <strain evidence="4">BH-2024</strain>
    </source>
</reference>
<accession>A0ABD2MC47</accession>
<sequence length="1184" mass="135892">MFINHLLLIPFFLLILTIAVELKTKKGTNESVGQEEFKQYAKEKWENFEKEMEMVSTWLNHQHAQSRAEEVVQVLLYISRLDEPIYVGVELLRTIDKSGTLLERTKKVAKKTANANAKAAAANAITNGQEEHHETERTAVAFMLGMNGVEPLYAKMRPDNETMEEQLEMGKMIVHIVRTAKVHRTRHRRRLFHEIVGEVFAASGLKKATNWSQDMYKRITKWDGKANDQIHQLSLKKVAVGLRDVALWLICPENVSGVIQLLLYFTNLGTPLKLAFEVISALGLDESFTKIATKMGVKMAQNGVNQNVAMWAFGPNGLLPLFLRQGQKVDAAEVMDSIDHASLWYYYEKQRIDATQTLIRCTLKIHTGDDADERAKKCEWKMRQQKWGRTEQTEKEEETEKMNNEMEKHMKSKHPKKHEEKQKAQRKKEEIIRRADIWHYFQKDEKIGIVKCKLPIITYKMGAKMVDKCKWKIEIGKANESELNDHLSLEHLAEFEQRLKAKREKELPIRDVHEAPLANSLTLIQRVTMSLVLNKGRPMDQLVDIVIERLHNWHRNLVKRWKRRWERVKRIQFRDVYEAFKQAAMWLITPSHINRVIKVLFIITMLDAPIYLTVEILRAFGIQRYLFKKLDTASRAIQKRYEGTTTEKALLFAIGEGGVVRLFLEGEHKSDVSPTGAAELLHTVIMSVVHNPGKHTHALAYTTMEQLREFRLELSLVRGWNNHWPQIKERYDEVRKGLNTKRVEKIGEQVRQNVATDLSDESRWKLKQIVEEDKEEQNYLQQNQQQQKKLKEEYEKQDEDADSDVSVEILYNWPSNISEASSSRSNRSSSIISIESGVFSLDSDSSEHSVILDDDDTSIPIEYVEDHWHDCDDSFVPVEHVDDLPNEMPDFTNEISTLKKPQNSPPKTKTTSDKVGKAKKQNAKGCSNSISKLFKLLKSPKKANGSSSKTSETENMANQQKQEEQQPLTSYLLDQKLNGQGTSFGGSFADYRDSDESVPSVIIVDSEQEKADCPKEMGENWGPMPFSELLRRSDEDKCRTVQILRQKFEVVPNFLNEAIETIMGAESEGEIPPVINLRLGNKISFKKQRIFGGKTNKVKPVSVSSLSYKMGQIGINFDDDDSTSAAARPLEYAFVGPKDKKFILLLPANANDGTISQFAIFKSDYFGERLNDFSYEIPIEGDSD</sequence>